<keyword evidence="1" id="KW-0472">Membrane</keyword>
<dbReference type="EMBL" id="VSSQ01020761">
    <property type="protein sequence ID" value="MPM65871.1"/>
    <property type="molecule type" value="Genomic_DNA"/>
</dbReference>
<name>A0A645BMU1_9ZZZZ</name>
<organism evidence="2">
    <name type="scientific">bioreactor metagenome</name>
    <dbReference type="NCBI Taxonomy" id="1076179"/>
    <lineage>
        <taxon>unclassified sequences</taxon>
        <taxon>metagenomes</taxon>
        <taxon>ecological metagenomes</taxon>
    </lineage>
</organism>
<feature type="transmembrane region" description="Helical" evidence="1">
    <location>
        <begin position="44"/>
        <end position="63"/>
    </location>
</feature>
<evidence type="ECO:0000256" key="1">
    <source>
        <dbReference type="SAM" id="Phobius"/>
    </source>
</evidence>
<protein>
    <recommendedName>
        <fullName evidence="3">Ferric oxidoreductase domain-containing protein</fullName>
    </recommendedName>
</protein>
<gene>
    <name evidence="2" type="ORF">SDC9_112775</name>
</gene>
<evidence type="ECO:0008006" key="3">
    <source>
        <dbReference type="Google" id="ProtNLM"/>
    </source>
</evidence>
<accession>A0A645BMU1</accession>
<sequence length="65" mass="7494">MISLFQWTGRIAIVLLIIACVTGLFGNVLRRYFKGTLVFKIHKWVALSALLFGLIHGLIYWLFLQ</sequence>
<proteinExistence type="predicted"/>
<comment type="caution">
    <text evidence="2">The sequence shown here is derived from an EMBL/GenBank/DDBJ whole genome shotgun (WGS) entry which is preliminary data.</text>
</comment>
<keyword evidence="1" id="KW-1133">Transmembrane helix</keyword>
<reference evidence="2" key="1">
    <citation type="submission" date="2019-08" db="EMBL/GenBank/DDBJ databases">
        <authorList>
            <person name="Kucharzyk K."/>
            <person name="Murdoch R.W."/>
            <person name="Higgins S."/>
            <person name="Loffler F."/>
        </authorList>
    </citation>
    <scope>NUCLEOTIDE SEQUENCE</scope>
</reference>
<keyword evidence="1" id="KW-0812">Transmembrane</keyword>
<feature type="transmembrane region" description="Helical" evidence="1">
    <location>
        <begin position="12"/>
        <end position="32"/>
    </location>
</feature>
<dbReference type="AlphaFoldDB" id="A0A645BMU1"/>
<evidence type="ECO:0000313" key="2">
    <source>
        <dbReference type="EMBL" id="MPM65871.1"/>
    </source>
</evidence>